<dbReference type="EMBL" id="CP022187">
    <property type="protein sequence ID" value="AWI76231.1"/>
    <property type="molecule type" value="Genomic_DNA"/>
</dbReference>
<dbReference type="KEGG" id="acom:CEW83_14245"/>
<dbReference type="Pfam" id="PF13470">
    <property type="entry name" value="PIN_3"/>
    <property type="match status" value="1"/>
</dbReference>
<reference evidence="3 4" key="1">
    <citation type="submission" date="2017-06" db="EMBL/GenBank/DDBJ databases">
        <title>Azoarcus.</title>
        <authorList>
            <person name="Woo J.-H."/>
            <person name="Kim H.-S."/>
        </authorList>
    </citation>
    <scope>NUCLEOTIDE SEQUENCE [LARGE SCALE GENOMIC DNA]</scope>
    <source>
        <strain evidence="3 4">TSPY31</strain>
    </source>
</reference>
<dbReference type="AlphaFoldDB" id="A0A2U8GRP1"/>
<dbReference type="SUPFAM" id="SSF88723">
    <property type="entry name" value="PIN domain-like"/>
    <property type="match status" value="1"/>
</dbReference>
<keyword evidence="4" id="KW-1185">Reference proteome</keyword>
<feature type="domain" description="VapC50 C-terminal" evidence="2">
    <location>
        <begin position="134"/>
        <end position="188"/>
    </location>
</feature>
<dbReference type="Proteomes" id="UP000244930">
    <property type="component" value="Chromosome"/>
</dbReference>
<accession>A0A2U8GRP1</accession>
<evidence type="ECO:0000313" key="3">
    <source>
        <dbReference type="EMBL" id="AWI76231.1"/>
    </source>
</evidence>
<dbReference type="Pfam" id="PF26343">
    <property type="entry name" value="VapC50_C"/>
    <property type="match status" value="1"/>
</dbReference>
<dbReference type="InterPro" id="IPR058652">
    <property type="entry name" value="VapC50_C"/>
</dbReference>
<proteinExistence type="predicted"/>
<sequence>MAGSARYTVILDACVLYPAPLRDVLLSLASAGLFHARWSERIQDEWVRNLLLQRPDLKLEDLQRTRTLMSSAIPDCLVTGWEPIEQIITGLPDPNDRHVLAAALRGHADAIVTFNLKDFPAEVMDAVQVEIQHPDDFLLNQLDLAPFPALKAIKAMRARLRKPPIEAAELVTMLEKLQLPLSAARLREVSELI</sequence>
<evidence type="ECO:0000313" key="4">
    <source>
        <dbReference type="Proteomes" id="UP000244930"/>
    </source>
</evidence>
<gene>
    <name evidence="3" type="ORF">CEW83_14245</name>
</gene>
<protein>
    <submittedName>
        <fullName evidence="3">PIN domain-containing protein</fullName>
    </submittedName>
</protein>
<name>A0A2U8GRP1_9RHOO</name>
<evidence type="ECO:0000259" key="1">
    <source>
        <dbReference type="Pfam" id="PF13470"/>
    </source>
</evidence>
<organism evidence="3 4">
    <name type="scientific">Parazoarcus communis</name>
    <dbReference type="NCBI Taxonomy" id="41977"/>
    <lineage>
        <taxon>Bacteria</taxon>
        <taxon>Pseudomonadati</taxon>
        <taxon>Pseudomonadota</taxon>
        <taxon>Betaproteobacteria</taxon>
        <taxon>Rhodocyclales</taxon>
        <taxon>Zoogloeaceae</taxon>
        <taxon>Parazoarcus</taxon>
    </lineage>
</organism>
<feature type="domain" description="PIN" evidence="1">
    <location>
        <begin position="9"/>
        <end position="116"/>
    </location>
</feature>
<dbReference type="InterPro" id="IPR029060">
    <property type="entry name" value="PIN-like_dom_sf"/>
</dbReference>
<dbReference type="InterPro" id="IPR002716">
    <property type="entry name" value="PIN_dom"/>
</dbReference>
<dbReference type="RefSeq" id="WP_108949933.1">
    <property type="nucleotide sequence ID" value="NZ_CP022187.1"/>
</dbReference>
<evidence type="ECO:0000259" key="2">
    <source>
        <dbReference type="Pfam" id="PF26343"/>
    </source>
</evidence>